<dbReference type="Pfam" id="PF13249">
    <property type="entry name" value="SQHop_cyclase_N"/>
    <property type="match status" value="1"/>
</dbReference>
<protein>
    <recommendedName>
        <fullName evidence="5">Terpene cyclase/mutase family member</fullName>
        <ecNumber evidence="5">5.4.99.-</ecNumber>
    </recommendedName>
</protein>
<dbReference type="PANTHER" id="PTHR11764">
    <property type="entry name" value="TERPENE CYCLASE/MUTASE FAMILY MEMBER"/>
    <property type="match status" value="1"/>
</dbReference>
<dbReference type="Proteomes" id="UP001447188">
    <property type="component" value="Unassembled WGS sequence"/>
</dbReference>
<feature type="domain" description="Squalene cyclase C-terminal" evidence="6">
    <location>
        <begin position="382"/>
        <end position="711"/>
    </location>
</feature>
<dbReference type="InterPro" id="IPR002365">
    <property type="entry name" value="Terpene_synthase_CS"/>
</dbReference>
<evidence type="ECO:0000313" key="9">
    <source>
        <dbReference type="Proteomes" id="UP001447188"/>
    </source>
</evidence>
<dbReference type="SFLD" id="SFLDG01016">
    <property type="entry name" value="Prenyltransferase_Like_2"/>
    <property type="match status" value="1"/>
</dbReference>
<dbReference type="Pfam" id="PF13243">
    <property type="entry name" value="SQHop_cyclase_C"/>
    <property type="match status" value="1"/>
</dbReference>
<dbReference type="InterPro" id="IPR032696">
    <property type="entry name" value="SQ_cyclase_C"/>
</dbReference>
<proteinExistence type="inferred from homology"/>
<dbReference type="Gene3D" id="1.50.10.20">
    <property type="match status" value="2"/>
</dbReference>
<dbReference type="InterPro" id="IPR032697">
    <property type="entry name" value="SQ_cyclase_N"/>
</dbReference>
<evidence type="ECO:0000259" key="7">
    <source>
        <dbReference type="Pfam" id="PF13249"/>
    </source>
</evidence>
<dbReference type="PROSITE" id="PS01074">
    <property type="entry name" value="TERPENE_SYNTHASES"/>
    <property type="match status" value="1"/>
</dbReference>
<keyword evidence="3" id="KW-0444">Lipid biosynthesis</keyword>
<evidence type="ECO:0000256" key="1">
    <source>
        <dbReference type="ARBA" id="ARBA00009755"/>
    </source>
</evidence>
<reference evidence="8 9" key="1">
    <citation type="submission" date="2024-02" db="EMBL/GenBank/DDBJ databases">
        <title>Discinaceae phylogenomics.</title>
        <authorList>
            <person name="Dirks A.C."/>
            <person name="James T.Y."/>
        </authorList>
    </citation>
    <scope>NUCLEOTIDE SEQUENCE [LARGE SCALE GENOMIC DNA]</scope>
    <source>
        <strain evidence="8 9">ACD0624</strain>
    </source>
</reference>
<dbReference type="NCBIfam" id="TIGR01787">
    <property type="entry name" value="squalene_cyclas"/>
    <property type="match status" value="1"/>
</dbReference>
<keyword evidence="3" id="KW-0443">Lipid metabolism</keyword>
<dbReference type="GO" id="GO:0000250">
    <property type="term" value="F:lanosterol synthase activity"/>
    <property type="evidence" value="ECO:0007669"/>
    <property type="project" value="UniProtKB-EC"/>
</dbReference>
<keyword evidence="4 5" id="KW-0413">Isomerase</keyword>
<dbReference type="InterPro" id="IPR018333">
    <property type="entry name" value="Squalene_cyclase"/>
</dbReference>
<keyword evidence="3" id="KW-0752">Steroid biosynthesis</keyword>
<evidence type="ECO:0000256" key="4">
    <source>
        <dbReference type="ARBA" id="ARBA00023235"/>
    </source>
</evidence>
<evidence type="ECO:0000259" key="6">
    <source>
        <dbReference type="Pfam" id="PF13243"/>
    </source>
</evidence>
<evidence type="ECO:0000256" key="2">
    <source>
        <dbReference type="ARBA" id="ARBA00022737"/>
    </source>
</evidence>
<keyword evidence="2" id="KW-0677">Repeat</keyword>
<gene>
    <name evidence="8" type="primary">ERG7</name>
    <name evidence="8" type="ORF">Q9L58_001332</name>
</gene>
<dbReference type="EMBL" id="JBBBZM010000010">
    <property type="protein sequence ID" value="KAL0639506.1"/>
    <property type="molecule type" value="Genomic_DNA"/>
</dbReference>
<dbReference type="PANTHER" id="PTHR11764:SF20">
    <property type="entry name" value="LANOSTEROL SYNTHASE"/>
    <property type="match status" value="1"/>
</dbReference>
<comment type="similarity">
    <text evidence="1 5">Belongs to the terpene cyclase/mutase family.</text>
</comment>
<comment type="caution">
    <text evidence="8">The sequence shown here is derived from an EMBL/GenBank/DDBJ whole genome shotgun (WGS) entry which is preliminary data.</text>
</comment>
<dbReference type="Gene3D" id="6.20.120.20">
    <property type="match status" value="1"/>
</dbReference>
<evidence type="ECO:0000313" key="8">
    <source>
        <dbReference type="EMBL" id="KAL0639506.1"/>
    </source>
</evidence>
<organism evidence="8 9">
    <name type="scientific">Discina gigas</name>
    <dbReference type="NCBI Taxonomy" id="1032678"/>
    <lineage>
        <taxon>Eukaryota</taxon>
        <taxon>Fungi</taxon>
        <taxon>Dikarya</taxon>
        <taxon>Ascomycota</taxon>
        <taxon>Pezizomycotina</taxon>
        <taxon>Pezizomycetes</taxon>
        <taxon>Pezizales</taxon>
        <taxon>Discinaceae</taxon>
        <taxon>Discina</taxon>
    </lineage>
</organism>
<evidence type="ECO:0000256" key="3">
    <source>
        <dbReference type="ARBA" id="ARBA00022955"/>
    </source>
</evidence>
<accession>A0ABR3GV95</accession>
<feature type="domain" description="Squalene cyclase N-terminal" evidence="7">
    <location>
        <begin position="78"/>
        <end position="317"/>
    </location>
</feature>
<dbReference type="EC" id="5.4.99.-" evidence="5"/>
<keyword evidence="9" id="KW-1185">Reference proteome</keyword>
<dbReference type="SUPFAM" id="SSF48239">
    <property type="entry name" value="Terpenoid cyclases/Protein prenyltransferases"/>
    <property type="match status" value="2"/>
</dbReference>
<dbReference type="InterPro" id="IPR008930">
    <property type="entry name" value="Terpenoid_cyclase/PrenylTrfase"/>
</dbReference>
<sequence length="721" mass="82034">MAEEIPTSAVLPRTDYTRWRLKTEDGRQTWDYLTTDEQLAAWPQSIADKYHLGLPTNLPDLPTPHTPLDAARNGLSFFSHLQLPDGQWACEYGGPMFLIPAVITAYYVTNTPIPDPWKIEITAYLAARANPDDGGWGLHIEGHSTVFGTACNYVVLRILGMDPNHPVAVKARNQLHKLGGAIGSPHWGKFLLALMGCYQWEGMNPIPPELWLLPNWVPFHPWRWWCHNRQVYLAMSYMYSLKRSHPENDLTRSLREELYTQDYKTIDFSQHRNTVAPGDIYHPHTKILDALNGILGLWGSYICPNRVQEIARAHVYDLVKREDEASEYCCLGPVNSPFNFIVRYFAEGEDSVAVRAHKETLRDFLWVKNEGMLVNGTDGVQTWDTSFLIQAVVDCGLAEDPQYHDMLIKALEFLETQQIRADVPEQEIAYRQQRKGAWPFSKRTQGYTVSDTTSEALKSVLILQAVPGIPQLIPLERLQDAVDVLLTMQNPNGGFGTYERARAGKWLETLNAAEVFGGIMIEYEYPECTTAVVMALSKFTKIYPRYRATKIDNVVQRAVAWIKTDQRADGSWYGYWGVCFTYATMFATESLRSVGETYENSSTMKKACEFLLEKQMEDGGWGESYKSSESQVYTQHENSQVVNTAWACIALMNAAYPDRVPIEKGIKLIMARQQQNGEWMQEAIEGVFNKSCMISYPNYKFTFTIKALGMFAKLYGNPELN</sequence>
<name>A0ABR3GV95_9PEZI</name>
<dbReference type="CDD" id="cd02892">
    <property type="entry name" value="SQCY_1"/>
    <property type="match status" value="1"/>
</dbReference>
<evidence type="ECO:0000256" key="5">
    <source>
        <dbReference type="RuleBase" id="RU362003"/>
    </source>
</evidence>